<dbReference type="Pfam" id="PF23911">
    <property type="entry name" value="DUF7253"/>
    <property type="match status" value="1"/>
</dbReference>
<feature type="domain" description="DUF7253" evidence="1">
    <location>
        <begin position="1"/>
        <end position="104"/>
    </location>
</feature>
<reference evidence="2" key="1">
    <citation type="journal article" date="2021" name="Proc. Natl. Acad. Sci. U.S.A.">
        <title>A Catalog of Tens of Thousands of Viruses from Human Metagenomes Reveals Hidden Associations with Chronic Diseases.</title>
        <authorList>
            <person name="Tisza M.J."/>
            <person name="Buck C.B."/>
        </authorList>
    </citation>
    <scope>NUCLEOTIDE SEQUENCE</scope>
    <source>
        <strain evidence="2">CtoiA13</strain>
    </source>
</reference>
<evidence type="ECO:0000259" key="1">
    <source>
        <dbReference type="Pfam" id="PF23911"/>
    </source>
</evidence>
<evidence type="ECO:0000313" key="2">
    <source>
        <dbReference type="EMBL" id="DAE24024.1"/>
    </source>
</evidence>
<accession>A0A8S5QY54</accession>
<dbReference type="EMBL" id="BK015765">
    <property type="protein sequence ID" value="DAE24024.1"/>
    <property type="molecule type" value="Genomic_DNA"/>
</dbReference>
<name>A0A8S5QY54_9CAUD</name>
<proteinExistence type="predicted"/>
<sequence length="104" mass="12055">MNRFYGQIGFRTTVKTAPGVYSEEIVERDYFGDVLRDRNKIGSSDKMNSDISVMSSISIVADPFAYENFTSMRYITMLGMKWTVTNIEIQYPRLIIEIGEKYNE</sequence>
<protein>
    <recommendedName>
        <fullName evidence="1">DUF7253 domain-containing protein</fullName>
    </recommendedName>
</protein>
<dbReference type="InterPro" id="IPR055677">
    <property type="entry name" value="DUF7253"/>
</dbReference>
<organism evidence="2">
    <name type="scientific">Siphoviridae sp. ctoiA13</name>
    <dbReference type="NCBI Taxonomy" id="2826462"/>
    <lineage>
        <taxon>Viruses</taxon>
        <taxon>Duplodnaviria</taxon>
        <taxon>Heunggongvirae</taxon>
        <taxon>Uroviricota</taxon>
        <taxon>Caudoviricetes</taxon>
    </lineage>
</organism>